<dbReference type="AlphaFoldDB" id="A0A835Q8K3"/>
<evidence type="ECO:0000313" key="3">
    <source>
        <dbReference type="Proteomes" id="UP000636800"/>
    </source>
</evidence>
<dbReference type="Proteomes" id="UP000639772">
    <property type="component" value="Unassembled WGS sequence"/>
</dbReference>
<dbReference type="EMBL" id="JADCNM010000333">
    <property type="protein sequence ID" value="KAG0448201.1"/>
    <property type="molecule type" value="Genomic_DNA"/>
</dbReference>
<keyword evidence="3" id="KW-1185">Reference proteome</keyword>
<comment type="caution">
    <text evidence="2">The sequence shown here is derived from an EMBL/GenBank/DDBJ whole genome shotgun (WGS) entry which is preliminary data.</text>
</comment>
<evidence type="ECO:0000313" key="2">
    <source>
        <dbReference type="EMBL" id="KAG0466738.1"/>
    </source>
</evidence>
<dbReference type="Proteomes" id="UP000636800">
    <property type="component" value="Unassembled WGS sequence"/>
</dbReference>
<organism evidence="2 3">
    <name type="scientific">Vanilla planifolia</name>
    <name type="common">Vanilla</name>
    <dbReference type="NCBI Taxonomy" id="51239"/>
    <lineage>
        <taxon>Eukaryota</taxon>
        <taxon>Viridiplantae</taxon>
        <taxon>Streptophyta</taxon>
        <taxon>Embryophyta</taxon>
        <taxon>Tracheophyta</taxon>
        <taxon>Spermatophyta</taxon>
        <taxon>Magnoliopsida</taxon>
        <taxon>Liliopsida</taxon>
        <taxon>Asparagales</taxon>
        <taxon>Orchidaceae</taxon>
        <taxon>Vanilloideae</taxon>
        <taxon>Vanilleae</taxon>
        <taxon>Vanilla</taxon>
    </lineage>
</organism>
<dbReference type="EMBL" id="JADCNL010000009">
    <property type="protein sequence ID" value="KAG0466738.1"/>
    <property type="molecule type" value="Genomic_DNA"/>
</dbReference>
<name>A0A835Q8K3_VANPL</name>
<evidence type="ECO:0000313" key="4">
    <source>
        <dbReference type="Proteomes" id="UP000639772"/>
    </source>
</evidence>
<protein>
    <submittedName>
        <fullName evidence="2">Uncharacterized protein</fullName>
    </submittedName>
</protein>
<reference evidence="3 4" key="1">
    <citation type="journal article" date="2020" name="Nat. Food">
        <title>A phased Vanilla planifolia genome enables genetic improvement of flavour and production.</title>
        <authorList>
            <person name="Hasing T."/>
            <person name="Tang H."/>
            <person name="Brym M."/>
            <person name="Khazi F."/>
            <person name="Huang T."/>
            <person name="Chambers A.H."/>
        </authorList>
    </citation>
    <scope>NUCLEOTIDE SEQUENCE [LARGE SCALE GENOMIC DNA]</scope>
    <source>
        <tissue evidence="2">Leaf</tissue>
    </source>
</reference>
<gene>
    <name evidence="2" type="ORF">HPP92_018318</name>
    <name evidence="1" type="ORF">HPP92_027945</name>
</gene>
<evidence type="ECO:0000313" key="1">
    <source>
        <dbReference type="EMBL" id="KAG0448201.1"/>
    </source>
</evidence>
<sequence length="50" mass="5976">MDKEDGGFKYKFREVTTGSGSFDRGLRCLNSRPRRMSKNSHVRFLWRMHP</sequence>
<proteinExistence type="predicted"/>
<accession>A0A835Q8K3</accession>